<name>A0AAD5BLH9_AMBAR</name>
<keyword evidence="3" id="KW-1185">Reference proteome</keyword>
<feature type="region of interest" description="Disordered" evidence="1">
    <location>
        <begin position="355"/>
        <end position="399"/>
    </location>
</feature>
<organism evidence="2 3">
    <name type="scientific">Ambrosia artemisiifolia</name>
    <name type="common">Common ragweed</name>
    <dbReference type="NCBI Taxonomy" id="4212"/>
    <lineage>
        <taxon>Eukaryota</taxon>
        <taxon>Viridiplantae</taxon>
        <taxon>Streptophyta</taxon>
        <taxon>Embryophyta</taxon>
        <taxon>Tracheophyta</taxon>
        <taxon>Spermatophyta</taxon>
        <taxon>Magnoliopsida</taxon>
        <taxon>eudicotyledons</taxon>
        <taxon>Gunneridae</taxon>
        <taxon>Pentapetalae</taxon>
        <taxon>asterids</taxon>
        <taxon>campanulids</taxon>
        <taxon>Asterales</taxon>
        <taxon>Asteraceae</taxon>
        <taxon>Asteroideae</taxon>
        <taxon>Heliantheae alliance</taxon>
        <taxon>Heliantheae</taxon>
        <taxon>Ambrosia</taxon>
    </lineage>
</organism>
<feature type="region of interest" description="Disordered" evidence="1">
    <location>
        <begin position="428"/>
        <end position="449"/>
    </location>
</feature>
<proteinExistence type="predicted"/>
<dbReference type="PANTHER" id="PTHR33914:SF2">
    <property type="entry name" value="OS02G0582100 PROTEIN"/>
    <property type="match status" value="1"/>
</dbReference>
<evidence type="ECO:0000313" key="2">
    <source>
        <dbReference type="EMBL" id="KAI7725339.1"/>
    </source>
</evidence>
<dbReference type="EMBL" id="JAMZMK010011975">
    <property type="protein sequence ID" value="KAI7725339.1"/>
    <property type="molecule type" value="Genomic_DNA"/>
</dbReference>
<gene>
    <name evidence="2" type="ORF">M8C21_029687</name>
</gene>
<feature type="region of interest" description="Disordered" evidence="1">
    <location>
        <begin position="499"/>
        <end position="529"/>
    </location>
</feature>
<protein>
    <recommendedName>
        <fullName evidence="4">18S pre-ribosomal assembly protein gar2-like protein</fullName>
    </recommendedName>
</protein>
<evidence type="ECO:0000256" key="1">
    <source>
        <dbReference type="SAM" id="MobiDB-lite"/>
    </source>
</evidence>
<dbReference type="Proteomes" id="UP001206925">
    <property type="component" value="Unassembled WGS sequence"/>
</dbReference>
<dbReference type="AlphaFoldDB" id="A0AAD5BLH9"/>
<feature type="compositionally biased region" description="Basic and acidic residues" evidence="1">
    <location>
        <begin position="508"/>
        <end position="517"/>
    </location>
</feature>
<evidence type="ECO:0008006" key="4">
    <source>
        <dbReference type="Google" id="ProtNLM"/>
    </source>
</evidence>
<accession>A0AAD5BLH9</accession>
<dbReference type="GO" id="GO:0009786">
    <property type="term" value="P:regulation of asymmetric cell division"/>
    <property type="evidence" value="ECO:0007669"/>
    <property type="project" value="InterPro"/>
</dbReference>
<feature type="compositionally biased region" description="Polar residues" evidence="1">
    <location>
        <begin position="372"/>
        <end position="384"/>
    </location>
</feature>
<dbReference type="PANTHER" id="PTHR33914">
    <property type="entry name" value="18S PRE-RIBOSOMAL ASSEMBLY PROTEIN GAR2-LIKE PROTEIN"/>
    <property type="match status" value="1"/>
</dbReference>
<reference evidence="2" key="1">
    <citation type="submission" date="2022-06" db="EMBL/GenBank/DDBJ databases">
        <title>Uncovering the hologenomic basis of an extraordinary plant invasion.</title>
        <authorList>
            <person name="Bieker V.C."/>
            <person name="Martin M.D."/>
            <person name="Gilbert T."/>
            <person name="Hodgins K."/>
            <person name="Battlay P."/>
            <person name="Petersen B."/>
            <person name="Wilson J."/>
        </authorList>
    </citation>
    <scope>NUCLEOTIDE SEQUENCE</scope>
    <source>
        <strain evidence="2">AA19_3_7</strain>
        <tissue evidence="2">Leaf</tissue>
    </source>
</reference>
<sequence>MATCRQPIYQTTTHISIDSVDDELKEAMKESPRRYTNPFLSDEENEKLNLWTQELEHSNLEHDTLTNSLGPSEFCEKETEIYTDKNVMECEFPELLICYKEGAFHVKDICVDEGIPHGERFLFDENNNEMLNPEQLRYSTMEDYYMESSLCSGTDVKIDTGLPVLEPSNDHVNIGDDYEVPERKSDAFSGIQDVDADLPINGPVNVHRNIGDLSIDTEIPAQDLQDSVHDYKECGYTEEVSNAVNPDELKEISKDDIKEGNGMSKSPSDGLMVSAESVTISVSKVTDNDGLDISVQPDEKMMYSSDNLLDKVFTEKVVSNNEPSLEQDQSVTVLKATDNDGPDISVQLDEKIMRSSDNLSDDVSTEKVVSKSEPSLEQDQSVTVSKAADNDGPDITTQPDEKMIYLSDKLLDNVSNEKVVPYSELSLEQDQSVSVSKATDNDGPEISVQPDEKLIYSSDDDKLLDNISTEKAVSNSGPSLEQDRLLPSLKSLLESIDQQPCQGPVEEISQRPDENGKAVEGNDTLNLNNTKPVTSGEHVHNMENAEHVDELSIELNGAPKLQDMGSDNGAMIRQVHRGEGESSFSVAGPVPEHITYSGPIAFSGSTSLRSDSSTTSTRSFAFPILQNEWNSSPVRMAKADRRRLQKHRGWKHGLLCCRF</sequence>
<dbReference type="InterPro" id="IPR040378">
    <property type="entry name" value="BASL"/>
</dbReference>
<evidence type="ECO:0000313" key="3">
    <source>
        <dbReference type="Proteomes" id="UP001206925"/>
    </source>
</evidence>
<comment type="caution">
    <text evidence="2">The sequence shown here is derived from an EMBL/GenBank/DDBJ whole genome shotgun (WGS) entry which is preliminary data.</text>
</comment>
<feature type="compositionally biased region" description="Polar residues" evidence="1">
    <location>
        <begin position="428"/>
        <end position="438"/>
    </location>
</feature>